<dbReference type="RefSeq" id="WP_173271144.1">
    <property type="nucleotide sequence ID" value="NZ_AP021889.1"/>
</dbReference>
<gene>
    <name evidence="1" type="ORF">THMIRHAS_08010</name>
</gene>
<organism evidence="1 2">
    <name type="scientific">Thiosulfatimonas sediminis</name>
    <dbReference type="NCBI Taxonomy" id="2675054"/>
    <lineage>
        <taxon>Bacteria</taxon>
        <taxon>Pseudomonadati</taxon>
        <taxon>Pseudomonadota</taxon>
        <taxon>Gammaproteobacteria</taxon>
        <taxon>Thiotrichales</taxon>
        <taxon>Piscirickettsiaceae</taxon>
        <taxon>Thiosulfatimonas</taxon>
    </lineage>
</organism>
<evidence type="ECO:0008006" key="3">
    <source>
        <dbReference type="Google" id="ProtNLM"/>
    </source>
</evidence>
<name>A0A6F8PTU3_9GAMM</name>
<evidence type="ECO:0000313" key="2">
    <source>
        <dbReference type="Proteomes" id="UP000501726"/>
    </source>
</evidence>
<accession>A0A6F8PTU3</accession>
<sequence length="79" mass="9232">MEHREYLPDFVAEFEDRILMVETKARNEMTDAIVLAKKEAAEKWCQQASEHALKHGAKAWVYKLIAHDQVQEQMAVLDF</sequence>
<dbReference type="KEGG" id="tse:THMIRHAS_08010"/>
<protein>
    <recommendedName>
        <fullName evidence="3">TnsA endonuclease N-terminal domain-containing protein</fullName>
    </recommendedName>
</protein>
<dbReference type="Proteomes" id="UP000501726">
    <property type="component" value="Chromosome"/>
</dbReference>
<dbReference type="AlphaFoldDB" id="A0A6F8PTU3"/>
<evidence type="ECO:0000313" key="1">
    <source>
        <dbReference type="EMBL" id="BBP45428.1"/>
    </source>
</evidence>
<proteinExistence type="predicted"/>
<keyword evidence="2" id="KW-1185">Reference proteome</keyword>
<reference evidence="2" key="1">
    <citation type="submission" date="2019-11" db="EMBL/GenBank/DDBJ databases">
        <title>Isolation and characterization of two novel species in the genus Thiomicrorhabdus.</title>
        <authorList>
            <person name="Mochizuki J."/>
            <person name="Kojima H."/>
            <person name="Fukui M."/>
        </authorList>
    </citation>
    <scope>NUCLEOTIDE SEQUENCE [LARGE SCALE GENOMIC DNA]</scope>
    <source>
        <strain evidence="2">aks77</strain>
    </source>
</reference>
<dbReference type="EMBL" id="AP021889">
    <property type="protein sequence ID" value="BBP45428.1"/>
    <property type="molecule type" value="Genomic_DNA"/>
</dbReference>